<dbReference type="InterPro" id="IPR001387">
    <property type="entry name" value="Cro/C1-type_HTH"/>
</dbReference>
<sequence>MSDVEPLRVPDFTERLLLAADEARMNAAQVRDGLRAIGVETGEKSIYKLFNGTIKNPTTATLAGLGKVLGTDVRWFCEPDDDGSLYRALSSHWALQRRVDDMTEGPERD</sequence>
<dbReference type="Gene3D" id="1.10.260.40">
    <property type="entry name" value="lambda repressor-like DNA-binding domains"/>
    <property type="match status" value="1"/>
</dbReference>
<evidence type="ECO:0000259" key="1">
    <source>
        <dbReference type="PROSITE" id="PS50943"/>
    </source>
</evidence>
<protein>
    <recommendedName>
        <fullName evidence="1">HTH cro/C1-type domain-containing protein</fullName>
    </recommendedName>
</protein>
<dbReference type="AlphaFoldDB" id="A0A561E719"/>
<dbReference type="InterPro" id="IPR010982">
    <property type="entry name" value="Lambda_DNA-bd_dom_sf"/>
</dbReference>
<gene>
    <name evidence="2" type="ORF">BKA23_0182</name>
</gene>
<dbReference type="RefSeq" id="WP_145224671.1">
    <property type="nucleotide sequence ID" value="NZ_VIVQ01000001.1"/>
</dbReference>
<keyword evidence="3" id="KW-1185">Reference proteome</keyword>
<dbReference type="GO" id="GO:0003677">
    <property type="term" value="F:DNA binding"/>
    <property type="evidence" value="ECO:0007669"/>
    <property type="project" value="InterPro"/>
</dbReference>
<dbReference type="PROSITE" id="PS50943">
    <property type="entry name" value="HTH_CROC1"/>
    <property type="match status" value="1"/>
</dbReference>
<evidence type="ECO:0000313" key="3">
    <source>
        <dbReference type="Proteomes" id="UP000318297"/>
    </source>
</evidence>
<name>A0A561E719_9MICO</name>
<comment type="caution">
    <text evidence="2">The sequence shown here is derived from an EMBL/GenBank/DDBJ whole genome shotgun (WGS) entry which is preliminary data.</text>
</comment>
<accession>A0A561E719</accession>
<proteinExistence type="predicted"/>
<feature type="domain" description="HTH cro/C1-type" evidence="1">
    <location>
        <begin position="45"/>
        <end position="76"/>
    </location>
</feature>
<dbReference type="EMBL" id="VIVQ01000001">
    <property type="protein sequence ID" value="TWE11416.1"/>
    <property type="molecule type" value="Genomic_DNA"/>
</dbReference>
<reference evidence="2 3" key="1">
    <citation type="submission" date="2019-06" db="EMBL/GenBank/DDBJ databases">
        <title>Sequencing the genomes of 1000 actinobacteria strains.</title>
        <authorList>
            <person name="Klenk H.-P."/>
        </authorList>
    </citation>
    <scope>NUCLEOTIDE SEQUENCE [LARGE SCALE GENOMIC DNA]</scope>
    <source>
        <strain evidence="2 3">DSM 19560</strain>
    </source>
</reference>
<evidence type="ECO:0000313" key="2">
    <source>
        <dbReference type="EMBL" id="TWE11416.1"/>
    </source>
</evidence>
<dbReference type="Proteomes" id="UP000318297">
    <property type="component" value="Unassembled WGS sequence"/>
</dbReference>
<organism evidence="2 3">
    <name type="scientific">Rudaeicoccus suwonensis</name>
    <dbReference type="NCBI Taxonomy" id="657409"/>
    <lineage>
        <taxon>Bacteria</taxon>
        <taxon>Bacillati</taxon>
        <taxon>Actinomycetota</taxon>
        <taxon>Actinomycetes</taxon>
        <taxon>Micrococcales</taxon>
        <taxon>Dermacoccaceae</taxon>
        <taxon>Rudaeicoccus</taxon>
    </lineage>
</organism>